<evidence type="ECO:0000313" key="3">
    <source>
        <dbReference type="EMBL" id="VDO32755.1"/>
    </source>
</evidence>
<organism evidence="4 5">
    <name type="scientific">Heligmosomoides polygyrus</name>
    <name type="common">Parasitic roundworm</name>
    <dbReference type="NCBI Taxonomy" id="6339"/>
    <lineage>
        <taxon>Eukaryota</taxon>
        <taxon>Metazoa</taxon>
        <taxon>Ecdysozoa</taxon>
        <taxon>Nematoda</taxon>
        <taxon>Chromadorea</taxon>
        <taxon>Rhabditida</taxon>
        <taxon>Rhabditina</taxon>
        <taxon>Rhabditomorpha</taxon>
        <taxon>Strongyloidea</taxon>
        <taxon>Heligmosomidae</taxon>
        <taxon>Heligmosomoides</taxon>
    </lineage>
</organism>
<dbReference type="AlphaFoldDB" id="A0A183FAR4"/>
<dbReference type="OrthoDB" id="8019190at2759"/>
<name>A0A183FAR4_HELPZ</name>
<feature type="region of interest" description="Disordered" evidence="1">
    <location>
        <begin position="131"/>
        <end position="153"/>
    </location>
</feature>
<accession>A0A183FAR4</accession>
<protein>
    <submittedName>
        <fullName evidence="5">DUF5641 domain-containing protein</fullName>
    </submittedName>
</protein>
<evidence type="ECO:0000256" key="1">
    <source>
        <dbReference type="SAM" id="MobiDB-lite"/>
    </source>
</evidence>
<dbReference type="InterPro" id="IPR040676">
    <property type="entry name" value="DUF5641"/>
</dbReference>
<sequence length="153" mass="17230">MAVTSRDPFTVTESQEFLVCQYSLLRDSLKTFWELWHKEYLQALAERSQIRSAKQQSAARQPHVGDVVLIQTDNTSRSNWPLGLIVKINSSADGSVRSVGVKTGKNKVLDRSVNQLIPLEVVAEDTTLVKTKKQPGTPTRIQPPRKAKKTFIR</sequence>
<gene>
    <name evidence="3" type="ORF">HPBE_LOCUS3257</name>
</gene>
<feature type="compositionally biased region" description="Basic residues" evidence="1">
    <location>
        <begin position="143"/>
        <end position="153"/>
    </location>
</feature>
<evidence type="ECO:0000313" key="4">
    <source>
        <dbReference type="Proteomes" id="UP000050761"/>
    </source>
</evidence>
<dbReference type="WBParaSite" id="HPBE_0000325601-mRNA-1">
    <property type="protein sequence ID" value="HPBE_0000325601-mRNA-1"/>
    <property type="gene ID" value="HPBE_0000325601"/>
</dbReference>
<dbReference type="PANTHER" id="PTHR47331:SF6">
    <property type="entry name" value="DOUBLECORTIN DOMAIN-CONTAINING PROTEIN"/>
    <property type="match status" value="1"/>
</dbReference>
<evidence type="ECO:0000259" key="2">
    <source>
        <dbReference type="Pfam" id="PF18701"/>
    </source>
</evidence>
<proteinExistence type="predicted"/>
<dbReference type="EMBL" id="UZAH01007472">
    <property type="protein sequence ID" value="VDO32755.1"/>
    <property type="molecule type" value="Genomic_DNA"/>
</dbReference>
<accession>A0A3P7Y5Z3</accession>
<keyword evidence="4" id="KW-1185">Reference proteome</keyword>
<reference evidence="3 4" key="1">
    <citation type="submission" date="2018-11" db="EMBL/GenBank/DDBJ databases">
        <authorList>
            <consortium name="Pathogen Informatics"/>
        </authorList>
    </citation>
    <scope>NUCLEOTIDE SEQUENCE [LARGE SCALE GENOMIC DNA]</scope>
</reference>
<dbReference type="Pfam" id="PF18701">
    <property type="entry name" value="DUF5641"/>
    <property type="match status" value="1"/>
</dbReference>
<dbReference type="PANTHER" id="PTHR47331">
    <property type="entry name" value="PHD-TYPE DOMAIN-CONTAINING PROTEIN"/>
    <property type="match status" value="1"/>
</dbReference>
<dbReference type="Proteomes" id="UP000050761">
    <property type="component" value="Unassembled WGS sequence"/>
</dbReference>
<feature type="domain" description="DUF5641" evidence="2">
    <location>
        <begin position="22"/>
        <end position="119"/>
    </location>
</feature>
<reference evidence="5" key="2">
    <citation type="submission" date="2019-09" db="UniProtKB">
        <authorList>
            <consortium name="WormBaseParasite"/>
        </authorList>
    </citation>
    <scope>IDENTIFICATION</scope>
</reference>
<evidence type="ECO:0000313" key="5">
    <source>
        <dbReference type="WBParaSite" id="HPBE_0000325601-mRNA-1"/>
    </source>
</evidence>